<reference evidence="16" key="1">
    <citation type="journal article" date="2017" name="Nat. Microbiol.">
        <title>Global analysis of biosynthetic gene clusters reveals vast potential of secondary metabolite production in Penicillium species.</title>
        <authorList>
            <person name="Nielsen J.C."/>
            <person name="Grijseels S."/>
            <person name="Prigent S."/>
            <person name="Ji B."/>
            <person name="Dainat J."/>
            <person name="Nielsen K.F."/>
            <person name="Frisvad J.C."/>
            <person name="Workman M."/>
            <person name="Nielsen J."/>
        </authorList>
    </citation>
    <scope>NUCLEOTIDE SEQUENCE [LARGE SCALE GENOMIC DNA]</scope>
    <source>
        <strain evidence="16">IBT 24891</strain>
    </source>
</reference>
<dbReference type="GO" id="GO:0003735">
    <property type="term" value="F:structural constituent of ribosome"/>
    <property type="evidence" value="ECO:0007669"/>
    <property type="project" value="InterPro"/>
</dbReference>
<keyword evidence="7" id="KW-0805">Transcription regulation</keyword>
<comment type="similarity">
    <text evidence="11">Belongs to the CYC8/SSN6 family.</text>
</comment>
<evidence type="ECO:0000313" key="15">
    <source>
        <dbReference type="EMBL" id="OQE32271.1"/>
    </source>
</evidence>
<keyword evidence="4" id="KW-0677">Repeat</keyword>
<feature type="compositionally biased region" description="Acidic residues" evidence="14">
    <location>
        <begin position="828"/>
        <end position="837"/>
    </location>
</feature>
<dbReference type="FunFam" id="1.25.40.10:FF:000163">
    <property type="entry name" value="Transcriptional corepressor Cyc8"/>
    <property type="match status" value="1"/>
</dbReference>
<dbReference type="InterPro" id="IPR000597">
    <property type="entry name" value="Ribosomal_uL3"/>
</dbReference>
<keyword evidence="16" id="KW-1185">Reference proteome</keyword>
<evidence type="ECO:0000256" key="7">
    <source>
        <dbReference type="ARBA" id="ARBA00023015"/>
    </source>
</evidence>
<organism evidence="15 16">
    <name type="scientific">Penicillium steckii</name>
    <dbReference type="NCBI Taxonomy" id="303698"/>
    <lineage>
        <taxon>Eukaryota</taxon>
        <taxon>Fungi</taxon>
        <taxon>Dikarya</taxon>
        <taxon>Ascomycota</taxon>
        <taxon>Pezizomycotina</taxon>
        <taxon>Eurotiomycetes</taxon>
        <taxon>Eurotiomycetidae</taxon>
        <taxon>Eurotiales</taxon>
        <taxon>Aspergillaceae</taxon>
        <taxon>Penicillium</taxon>
    </lineage>
</organism>
<evidence type="ECO:0000256" key="8">
    <source>
        <dbReference type="ARBA" id="ARBA00023163"/>
    </source>
</evidence>
<feature type="compositionally biased region" description="Pro residues" evidence="14">
    <location>
        <begin position="574"/>
        <end position="616"/>
    </location>
</feature>
<dbReference type="EMBL" id="MLKD01000001">
    <property type="protein sequence ID" value="OQE32271.1"/>
    <property type="molecule type" value="Genomic_DNA"/>
</dbReference>
<dbReference type="Gene3D" id="2.40.30.10">
    <property type="entry name" value="Translation factors"/>
    <property type="match status" value="1"/>
</dbReference>
<evidence type="ECO:0000256" key="2">
    <source>
        <dbReference type="ARBA" id="ARBA00006540"/>
    </source>
</evidence>
<dbReference type="FunFam" id="3.30.1430.10:FF:000001">
    <property type="entry name" value="60S ribosomal protein L3"/>
    <property type="match status" value="1"/>
</dbReference>
<feature type="compositionally biased region" description="Low complexity" evidence="14">
    <location>
        <begin position="886"/>
        <end position="896"/>
    </location>
</feature>
<dbReference type="GO" id="GO:0006412">
    <property type="term" value="P:translation"/>
    <property type="evidence" value="ECO:0007669"/>
    <property type="project" value="InterPro"/>
</dbReference>
<dbReference type="InterPro" id="IPR019926">
    <property type="entry name" value="Ribosomal_uL3_CS"/>
</dbReference>
<dbReference type="PANTHER" id="PTHR11363:SF5">
    <property type="entry name" value="LARGE RIBOSOMAL SUBUNIT PROTEIN UL3"/>
    <property type="match status" value="1"/>
</dbReference>
<keyword evidence="3" id="KW-0678">Repressor</keyword>
<comment type="caution">
    <text evidence="15">The sequence shown here is derived from an EMBL/GenBank/DDBJ whole genome shotgun (WGS) entry which is preliminary data.</text>
</comment>
<dbReference type="GO" id="GO:0017053">
    <property type="term" value="C:transcription repressor complex"/>
    <property type="evidence" value="ECO:0007669"/>
    <property type="project" value="UniProtKB-ARBA"/>
</dbReference>
<keyword evidence="10 13" id="KW-0687">Ribonucleoprotein</keyword>
<comment type="subcellular location">
    <subcellularLocation>
        <location evidence="1">Nucleus</location>
    </subcellularLocation>
</comment>
<evidence type="ECO:0000256" key="5">
    <source>
        <dbReference type="ARBA" id="ARBA00022803"/>
    </source>
</evidence>
<feature type="compositionally biased region" description="Low complexity" evidence="14">
    <location>
        <begin position="843"/>
        <end position="862"/>
    </location>
</feature>
<dbReference type="Pfam" id="PF00515">
    <property type="entry name" value="TPR_1"/>
    <property type="match status" value="1"/>
</dbReference>
<feature type="compositionally biased region" description="Pro residues" evidence="14">
    <location>
        <begin position="451"/>
        <end position="474"/>
    </location>
</feature>
<dbReference type="InterPro" id="IPR019734">
    <property type="entry name" value="TPR_rpt"/>
</dbReference>
<dbReference type="OrthoDB" id="1611972at2759"/>
<feature type="compositionally biased region" description="Low complexity" evidence="14">
    <location>
        <begin position="787"/>
        <end position="803"/>
    </location>
</feature>
<dbReference type="SUPFAM" id="SSF48452">
    <property type="entry name" value="TPR-like"/>
    <property type="match status" value="1"/>
</dbReference>
<feature type="repeat" description="TPR" evidence="12">
    <location>
        <begin position="197"/>
        <end position="230"/>
    </location>
</feature>
<dbReference type="Pfam" id="PF12895">
    <property type="entry name" value="ANAPC3"/>
    <property type="match status" value="1"/>
</dbReference>
<keyword evidence="6 13" id="KW-0689">Ribosomal protein</keyword>
<evidence type="ECO:0000256" key="11">
    <source>
        <dbReference type="ARBA" id="ARBA00061082"/>
    </source>
</evidence>
<name>A0A1V6U1B0_9EURO</name>
<dbReference type="Proteomes" id="UP000191285">
    <property type="component" value="Unassembled WGS sequence"/>
</dbReference>
<proteinExistence type="inferred from homology"/>
<feature type="repeat" description="TPR" evidence="12">
    <location>
        <begin position="160"/>
        <end position="193"/>
    </location>
</feature>
<evidence type="ECO:0000256" key="9">
    <source>
        <dbReference type="ARBA" id="ARBA00023242"/>
    </source>
</evidence>
<accession>A0A1V6U1B0</accession>
<dbReference type="PROSITE" id="PS50293">
    <property type="entry name" value="TPR_REGION"/>
    <property type="match status" value="1"/>
</dbReference>
<dbReference type="SMART" id="SM00028">
    <property type="entry name" value="TPR"/>
    <property type="match status" value="10"/>
</dbReference>
<evidence type="ECO:0000313" key="16">
    <source>
        <dbReference type="Proteomes" id="UP000191285"/>
    </source>
</evidence>
<dbReference type="FunFam" id="1.25.40.10:FF:000282">
    <property type="entry name" value="Transcriptional corepressor Cyc8"/>
    <property type="match status" value="1"/>
</dbReference>
<dbReference type="GO" id="GO:0022625">
    <property type="term" value="C:cytosolic large ribosomal subunit"/>
    <property type="evidence" value="ECO:0007669"/>
    <property type="project" value="TreeGrafter"/>
</dbReference>
<dbReference type="STRING" id="303698.A0A1V6U1B0"/>
<feature type="repeat" description="TPR" evidence="12">
    <location>
        <begin position="56"/>
        <end position="89"/>
    </location>
</feature>
<dbReference type="FunFam" id="2.40.30.10:FF:000351">
    <property type="entry name" value="Ribosomal protein L3"/>
    <property type="match status" value="1"/>
</dbReference>
<dbReference type="PANTHER" id="PTHR11363">
    <property type="entry name" value="60S RIBOSOMAL PROTEIN L3-RELATED"/>
    <property type="match status" value="1"/>
</dbReference>
<feature type="compositionally biased region" description="Basic and acidic residues" evidence="14">
    <location>
        <begin position="704"/>
        <end position="718"/>
    </location>
</feature>
<keyword evidence="5 12" id="KW-0802">TPR repeat</keyword>
<evidence type="ECO:0000256" key="4">
    <source>
        <dbReference type="ARBA" id="ARBA00022737"/>
    </source>
</evidence>
<evidence type="ECO:0000256" key="12">
    <source>
        <dbReference type="PROSITE-ProRule" id="PRU00339"/>
    </source>
</evidence>
<dbReference type="InterPro" id="IPR044892">
    <property type="entry name" value="Ribosomal_L3_dom_3_arc_sf"/>
</dbReference>
<dbReference type="Gene3D" id="4.10.960.10">
    <property type="entry name" value="Ribosomal protein L3, domain 3"/>
    <property type="match status" value="1"/>
</dbReference>
<dbReference type="GO" id="GO:0005634">
    <property type="term" value="C:nucleus"/>
    <property type="evidence" value="ECO:0007669"/>
    <property type="project" value="UniProtKB-SubCell"/>
</dbReference>
<feature type="compositionally biased region" description="Low complexity" evidence="14">
    <location>
        <begin position="658"/>
        <end position="673"/>
    </location>
</feature>
<gene>
    <name evidence="15" type="ORF">PENSTE_c001G09279</name>
</gene>
<sequence>MSHTQPSPTAGVAPHHPAAAHMPAHVQVNGHMPAMPAQTQKSVPLNTAQKIAALNEQVWLSIGSLTELMGDLDGALNAYEQALRHNQWSIPAMNAISCILRTREQFPKAIEYLQSILKLDGTSGETWGSIGHCHLMMDNLQDAYTSYQQALYHLRDPKEPKLWYGIGILYDRYGSLDHAEEAFSQVMRMAPDFEKANEIYFRLGIIYKQQQKFNQSLECFKYIVNDPPRPLTEEDIWFQIGHVHEQQKDFDSAQAAYRRVLERDPNHAKVLQQLGWLYHQQSGSFSSQEKAIEFLEKSVSADNNDAQSWYLLGRCYMSQAKYPKAYEAYQQAVYRDGRNPTFWCSIGVLYYQINQYRDALDAYSRAIRLNPYISEVWYDLGTLYESCNNQIADALDAYGRAADLDPSNVHIKARLQLLQSQLQGGNAQPPNAPAPQPQDVHPQAYQAPGVGAPPPPQWGAPAPVGPPAQAPAPPRQIADWNRGINDLPSQAQGPPANGLDQRDPARAPGLLAQASPRQEPGRAFPDPTRIPARSPKMGAPAGYQAPHLPQIGTAPPSGHERAPSGGFPSAARGPQPPAPPAAAAPPPPGPNGGPPPPPAAAPGAGAPPPYHRPFTPPTEIRPIRDERPSSPGSSYPHQQYHHGPTAPPPPPPKPTGIASGAPAPNSASAAEAAAVRDRGLEDRPTSAMKRGREWESDAGPVKKLASDENRARLDDQNTRRPSPPAHLPSPSEMQRRSSSEARREDARRANENYHPSEAAHHPPTLPSIQNMPPHNSGGPSLPPMNEGSAPASNGPPSGPPSANTPVKEEAPRLEAPASHEPPARKMDVDEDYDDDADEEKKAGAVAKGSPGGENAANGNSNGRPATPPKPESSGQDESPEAPWPTSPASVPPATAVRLSRESPSRCRRLEIRNFGHLSLSKTREKFAQNRYTKTSSFDSFPKDDAKKPVHLTASMGYKAGMTTIVRDLDRPGAKMHKKEIVEAATVIETPPLVAVGVVGYIETPRGLRSLTTVWAEHLSDEVKRRFYKNWYKSKKKAFTKYAKQHADNSGAAVTRELERIKKYCTVVRVLAHTQIRQTPIKQKKAHLMEIQVNGGSIADKVDFSRNLFEKTIDIDSIFEKDEMIDVIAVTKGHGFEGVTSRWGTTKLPRKTHKGLRKVACIGAWHPNHVQWTVARAGQMGYHHRTSCNHKVFRIGKGTDEGNAATDFDISKKQITPLGGFVHYGEVKNDFLLLKGCVPGVKKRVMTLRKTLYPQTNRRATEKVDLKWIDTSSKFGHGAFQTAEEKRAFLGTLKKDLIQTV</sequence>
<dbReference type="FunFam" id="4.10.960.10:FF:000002">
    <property type="entry name" value="60S ribosomal protein L3"/>
    <property type="match status" value="1"/>
</dbReference>
<feature type="compositionally biased region" description="Basic and acidic residues" evidence="14">
    <location>
        <begin position="674"/>
        <end position="695"/>
    </location>
</feature>
<evidence type="ECO:0000256" key="3">
    <source>
        <dbReference type="ARBA" id="ARBA00022491"/>
    </source>
</evidence>
<evidence type="ECO:0000256" key="1">
    <source>
        <dbReference type="ARBA" id="ARBA00004123"/>
    </source>
</evidence>
<evidence type="ECO:0000256" key="6">
    <source>
        <dbReference type="ARBA" id="ARBA00022980"/>
    </source>
</evidence>
<feature type="compositionally biased region" description="Pro residues" evidence="14">
    <location>
        <begin position="645"/>
        <end position="654"/>
    </location>
</feature>
<feature type="repeat" description="TPR" evidence="12">
    <location>
        <begin position="234"/>
        <end position="267"/>
    </location>
</feature>
<dbReference type="Pfam" id="PF00297">
    <property type="entry name" value="Ribosomal_L3"/>
    <property type="match status" value="1"/>
</dbReference>
<dbReference type="SUPFAM" id="SSF50447">
    <property type="entry name" value="Translation proteins"/>
    <property type="match status" value="1"/>
</dbReference>
<feature type="repeat" description="TPR" evidence="12">
    <location>
        <begin position="340"/>
        <end position="373"/>
    </location>
</feature>
<keyword evidence="9" id="KW-0539">Nucleus</keyword>
<dbReference type="Gene3D" id="1.25.40.10">
    <property type="entry name" value="Tetratricopeptide repeat domain"/>
    <property type="match status" value="2"/>
</dbReference>
<feature type="repeat" description="TPR" evidence="12">
    <location>
        <begin position="306"/>
        <end position="339"/>
    </location>
</feature>
<keyword evidence="8" id="KW-0804">Transcription</keyword>
<dbReference type="PROSITE" id="PS50005">
    <property type="entry name" value="TPR"/>
    <property type="match status" value="6"/>
</dbReference>
<dbReference type="InterPro" id="IPR009000">
    <property type="entry name" value="Transl_B-barrel_sf"/>
</dbReference>
<evidence type="ECO:0000256" key="10">
    <source>
        <dbReference type="ARBA" id="ARBA00023274"/>
    </source>
</evidence>
<dbReference type="GO" id="GO:0003723">
    <property type="term" value="F:RNA binding"/>
    <property type="evidence" value="ECO:0007669"/>
    <property type="project" value="TreeGrafter"/>
</dbReference>
<evidence type="ECO:0000256" key="14">
    <source>
        <dbReference type="SAM" id="MobiDB-lite"/>
    </source>
</evidence>
<feature type="region of interest" description="Disordered" evidence="14">
    <location>
        <begin position="422"/>
        <end position="903"/>
    </location>
</feature>
<dbReference type="InterPro" id="IPR011990">
    <property type="entry name" value="TPR-like_helical_dom_sf"/>
</dbReference>
<dbReference type="Gene3D" id="3.30.1430.10">
    <property type="match status" value="1"/>
</dbReference>
<comment type="similarity">
    <text evidence="2 13">Belongs to the universal ribosomal protein uL3 family.</text>
</comment>
<protein>
    <submittedName>
        <fullName evidence="15">Uncharacterized protein</fullName>
    </submittedName>
</protein>
<evidence type="ECO:0000256" key="13">
    <source>
        <dbReference type="RuleBase" id="RU003905"/>
    </source>
</evidence>
<dbReference type="PROSITE" id="PS00474">
    <property type="entry name" value="RIBOSOMAL_L3"/>
    <property type="match status" value="1"/>
</dbReference>
<feature type="compositionally biased region" description="Basic and acidic residues" evidence="14">
    <location>
        <begin position="733"/>
        <end position="751"/>
    </location>
</feature>
<dbReference type="InterPro" id="IPR045077">
    <property type="entry name" value="L3_arc_euk"/>
</dbReference>
<dbReference type="FunFam" id="1.25.40.10:FF:000078">
    <property type="entry name" value="Transcriptional corepressor Cyc8"/>
    <property type="match status" value="1"/>
</dbReference>